<feature type="signal peptide" evidence="2">
    <location>
        <begin position="1"/>
        <end position="22"/>
    </location>
</feature>
<keyword evidence="4" id="KW-1185">Reference proteome</keyword>
<evidence type="ECO:0000313" key="3">
    <source>
        <dbReference type="EMBL" id="KAK7474122.1"/>
    </source>
</evidence>
<comment type="caution">
    <text evidence="3">The sequence shown here is derived from an EMBL/GenBank/DDBJ whole genome shotgun (WGS) entry which is preliminary data.</text>
</comment>
<sequence length="197" mass="21844">MRSTVLLVFVVTLSQLAPCSLGLSTSYFNWFTCRRYCRLASKSRVGALWCVRRSCRTSRPKLHWIRKRLHVVDEQDDGNELEDGETGGVWKAFEDNWQENTASNGWQAMGEGWGDFKDGDSGTVLEDDLKDNDFAGEKDEGRSSLQLLGTTAGEVLQDDLMENGFAGEKRKERHQSGQLAGTTNGEGLTGDTSVGNI</sequence>
<organism evidence="3 4">
    <name type="scientific">Batillaria attramentaria</name>
    <dbReference type="NCBI Taxonomy" id="370345"/>
    <lineage>
        <taxon>Eukaryota</taxon>
        <taxon>Metazoa</taxon>
        <taxon>Spiralia</taxon>
        <taxon>Lophotrochozoa</taxon>
        <taxon>Mollusca</taxon>
        <taxon>Gastropoda</taxon>
        <taxon>Caenogastropoda</taxon>
        <taxon>Sorbeoconcha</taxon>
        <taxon>Cerithioidea</taxon>
        <taxon>Batillariidae</taxon>
        <taxon>Batillaria</taxon>
    </lineage>
</organism>
<gene>
    <name evidence="3" type="ORF">BaRGS_00034651</name>
</gene>
<dbReference type="Proteomes" id="UP001519460">
    <property type="component" value="Unassembled WGS sequence"/>
</dbReference>
<name>A0ABD0JI93_9CAEN</name>
<feature type="chain" id="PRO_5044796306" evidence="2">
    <location>
        <begin position="23"/>
        <end position="197"/>
    </location>
</feature>
<feature type="compositionally biased region" description="Polar residues" evidence="1">
    <location>
        <begin position="176"/>
        <end position="197"/>
    </location>
</feature>
<dbReference type="EMBL" id="JACVVK020000447">
    <property type="protein sequence ID" value="KAK7474122.1"/>
    <property type="molecule type" value="Genomic_DNA"/>
</dbReference>
<reference evidence="3 4" key="1">
    <citation type="journal article" date="2023" name="Sci. Data">
        <title>Genome assembly of the Korean intertidal mud-creeper Batillaria attramentaria.</title>
        <authorList>
            <person name="Patra A.K."/>
            <person name="Ho P.T."/>
            <person name="Jun S."/>
            <person name="Lee S.J."/>
            <person name="Kim Y."/>
            <person name="Won Y.J."/>
        </authorList>
    </citation>
    <scope>NUCLEOTIDE SEQUENCE [LARGE SCALE GENOMIC DNA]</scope>
    <source>
        <strain evidence="3">Wonlab-2016</strain>
    </source>
</reference>
<proteinExistence type="predicted"/>
<protein>
    <submittedName>
        <fullName evidence="3">Uncharacterized protein</fullName>
    </submittedName>
</protein>
<evidence type="ECO:0000256" key="2">
    <source>
        <dbReference type="SAM" id="SignalP"/>
    </source>
</evidence>
<evidence type="ECO:0000313" key="4">
    <source>
        <dbReference type="Proteomes" id="UP001519460"/>
    </source>
</evidence>
<dbReference type="AlphaFoldDB" id="A0ABD0JI93"/>
<keyword evidence="2" id="KW-0732">Signal</keyword>
<feature type="region of interest" description="Disordered" evidence="1">
    <location>
        <begin position="164"/>
        <end position="197"/>
    </location>
</feature>
<evidence type="ECO:0000256" key="1">
    <source>
        <dbReference type="SAM" id="MobiDB-lite"/>
    </source>
</evidence>
<accession>A0ABD0JI93</accession>